<evidence type="ECO:0000313" key="2">
    <source>
        <dbReference type="Proteomes" id="UP000705867"/>
    </source>
</evidence>
<sequence>MELVSRVEGIDHWRTWFWDDCDTHGMFGITLKHMRRIQGCLEGIPPYDFGTMIYLEDAPYFRFSGQSVHVIHGPYIVVPSDLPPKSFVAHKTENGIILWCKRKAHEGPWSDGMKTREFHGIPYNIPQCASYYEFFPFRFRIERDISFTTRWMPHHKECRYCRSVEGH</sequence>
<protein>
    <submittedName>
        <fullName evidence="1">Uncharacterized protein</fullName>
    </submittedName>
</protein>
<accession>A0A953JBE8</accession>
<comment type="caution">
    <text evidence="1">The sequence shown here is derived from an EMBL/GenBank/DDBJ whole genome shotgun (WGS) entry which is preliminary data.</text>
</comment>
<proteinExistence type="predicted"/>
<gene>
    <name evidence="1" type="ORF">K8I29_07360</name>
</gene>
<dbReference type="Proteomes" id="UP000705867">
    <property type="component" value="Unassembled WGS sequence"/>
</dbReference>
<reference evidence="1" key="2">
    <citation type="submission" date="2021-08" db="EMBL/GenBank/DDBJ databases">
        <authorList>
            <person name="Dalcin Martins P."/>
        </authorList>
    </citation>
    <scope>NUCLEOTIDE SEQUENCE</scope>
    <source>
        <strain evidence="1">MAG_39</strain>
    </source>
</reference>
<name>A0A953JBE8_9BACT</name>
<evidence type="ECO:0000313" key="1">
    <source>
        <dbReference type="EMBL" id="MBZ0156020.1"/>
    </source>
</evidence>
<dbReference type="AlphaFoldDB" id="A0A953JBE8"/>
<organism evidence="1 2">
    <name type="scientific">Candidatus Nitrobium versatile</name>
    <dbReference type="NCBI Taxonomy" id="2884831"/>
    <lineage>
        <taxon>Bacteria</taxon>
        <taxon>Pseudomonadati</taxon>
        <taxon>Nitrospirota</taxon>
        <taxon>Nitrospiria</taxon>
        <taxon>Nitrospirales</taxon>
        <taxon>Nitrospiraceae</taxon>
        <taxon>Candidatus Nitrobium</taxon>
    </lineage>
</organism>
<reference evidence="1" key="1">
    <citation type="journal article" date="2021" name="bioRxiv">
        <title>Unraveling nitrogen, sulfur and carbon metabolic pathways and microbial community transcriptional responses to substrate deprivation and toxicity stresses in a bioreactor mimicking anoxic brackish coastal sediment conditions.</title>
        <authorList>
            <person name="Martins P.D."/>
            <person name="Echeveste M.J."/>
            <person name="Arshad A."/>
            <person name="Kurth J."/>
            <person name="Ouboter H."/>
            <person name="Jetten M.S.M."/>
            <person name="Welte C.U."/>
        </authorList>
    </citation>
    <scope>NUCLEOTIDE SEQUENCE</scope>
    <source>
        <strain evidence="1">MAG_39</strain>
    </source>
</reference>
<dbReference type="EMBL" id="JAIOIV010000060">
    <property type="protein sequence ID" value="MBZ0156020.1"/>
    <property type="molecule type" value="Genomic_DNA"/>
</dbReference>